<accession>A0A3S0HJT7</accession>
<dbReference type="RefSeq" id="WP_126295165.1">
    <property type="nucleotide sequence ID" value="NZ_CP155468.1"/>
</dbReference>
<name>A0A3S0HJT7_9BACI</name>
<dbReference type="Pfam" id="PF12945">
    <property type="entry name" value="PilZNR"/>
    <property type="match status" value="1"/>
</dbReference>
<protein>
    <submittedName>
        <fullName evidence="3">Glycosyltransferase</fullName>
    </submittedName>
</protein>
<dbReference type="EMBL" id="RXNR01000043">
    <property type="protein sequence ID" value="RTQ91052.1"/>
    <property type="molecule type" value="Genomic_DNA"/>
</dbReference>
<evidence type="ECO:0000259" key="2">
    <source>
        <dbReference type="Pfam" id="PF12945"/>
    </source>
</evidence>
<keyword evidence="4" id="KW-1185">Reference proteome</keyword>
<feature type="domain" description="PilZ" evidence="1">
    <location>
        <begin position="99"/>
        <end position="204"/>
    </location>
</feature>
<dbReference type="Proteomes" id="UP000276349">
    <property type="component" value="Unassembled WGS sequence"/>
</dbReference>
<feature type="domain" description="Type III secretion system flagellar brake protein YcgR PilZN" evidence="2">
    <location>
        <begin position="4"/>
        <end position="90"/>
    </location>
</feature>
<reference evidence="3 4" key="1">
    <citation type="submission" date="2018-12" db="EMBL/GenBank/DDBJ databases">
        <authorList>
            <person name="Yu L."/>
        </authorList>
    </citation>
    <scope>NUCLEOTIDE SEQUENCE [LARGE SCALE GENOMIC DNA]</scope>
    <source>
        <strain evidence="3 4">S5H2222</strain>
    </source>
</reference>
<dbReference type="InterPro" id="IPR009875">
    <property type="entry name" value="PilZ_domain"/>
</dbReference>
<dbReference type="GO" id="GO:0016740">
    <property type="term" value="F:transferase activity"/>
    <property type="evidence" value="ECO:0007669"/>
    <property type="project" value="UniProtKB-KW"/>
</dbReference>
<evidence type="ECO:0000259" key="1">
    <source>
        <dbReference type="Pfam" id="PF07238"/>
    </source>
</evidence>
<dbReference type="AlphaFoldDB" id="A0A3S0HJT7"/>
<dbReference type="Gene3D" id="2.40.10.220">
    <property type="entry name" value="predicted glycosyltransferase like domains"/>
    <property type="match status" value="1"/>
</dbReference>
<dbReference type="SUPFAM" id="SSF141371">
    <property type="entry name" value="PilZ domain-like"/>
    <property type="match status" value="1"/>
</dbReference>
<dbReference type="InterPro" id="IPR009926">
    <property type="entry name" value="T3SS_YcgR_PilZN"/>
</dbReference>
<sequence length="217" mass="25047">MELKIGTPLTLEPTYTDRVEFFHCKVVEQDGNILFIDYPINTVTKKTAFLVDGAQFRATFITGDKITYAFNTEVLGRKMGNIPTIMLSCPPEEEFVKIQRREFVRVSTPVDVSVEFKNNYYQFITEDISAGGIALILKSDPPFKDGDQILLTIVLPFSNGDIQYVKTEATVIRIFEKDNRKFASIQFVDTDDIDKQYIVRFCFERQLMIRRKIDAIR</sequence>
<keyword evidence="3" id="KW-0808">Transferase</keyword>
<evidence type="ECO:0000313" key="4">
    <source>
        <dbReference type="Proteomes" id="UP000276349"/>
    </source>
</evidence>
<dbReference type="Pfam" id="PF07238">
    <property type="entry name" value="PilZ"/>
    <property type="match status" value="1"/>
</dbReference>
<proteinExistence type="predicted"/>
<evidence type="ECO:0000313" key="3">
    <source>
        <dbReference type="EMBL" id="RTQ91052.1"/>
    </source>
</evidence>
<gene>
    <name evidence="3" type="ORF">EKG35_13915</name>
</gene>
<dbReference type="GO" id="GO:0035438">
    <property type="term" value="F:cyclic-di-GMP binding"/>
    <property type="evidence" value="ECO:0007669"/>
    <property type="project" value="InterPro"/>
</dbReference>
<organism evidence="3 4">
    <name type="scientific">Lysinibacillus telephonicus</name>
    <dbReference type="NCBI Taxonomy" id="1714840"/>
    <lineage>
        <taxon>Bacteria</taxon>
        <taxon>Bacillati</taxon>
        <taxon>Bacillota</taxon>
        <taxon>Bacilli</taxon>
        <taxon>Bacillales</taxon>
        <taxon>Bacillaceae</taxon>
        <taxon>Lysinibacillus</taxon>
    </lineage>
</organism>
<comment type="caution">
    <text evidence="3">The sequence shown here is derived from an EMBL/GenBank/DDBJ whole genome shotgun (WGS) entry which is preliminary data.</text>
</comment>
<dbReference type="OrthoDB" id="1951449at2"/>